<sequence>MSLGINVTIPEGIVLAADSRQTYRNQKGMARVGSDSASKVFRIGSRMGLVIAGLAFMPQLGVMKNVSGFIDDFRQTIPVDKLSVGEVAKELAQYFDARVPYRDQLKAMPAGIKADMARQGMELLDLKEEPTRVVFHFKNQQGQVQEAVAAPDGLQFILAGYNKDRSSEVYMVYVPGATDQARDSRKQGKEFGAGWIGQTDVVTRIVLGFDPRLQGIPLVREAAAKIGEPAVQQQLRGVEYSIQWGTMTLQDAIDFCQLAIETTTAIQRFSDGVLMDPGDITGVGGPIDMAVITYDKGFTWLNRKHLNFKSKTGDVEVDLEDLPSLEN</sequence>
<evidence type="ECO:0000313" key="1">
    <source>
        <dbReference type="EMBL" id="RIE14396.1"/>
    </source>
</evidence>
<evidence type="ECO:0000313" key="2">
    <source>
        <dbReference type="Proteomes" id="UP000265724"/>
    </source>
</evidence>
<proteinExistence type="predicted"/>
<keyword evidence="2" id="KW-1185">Reference proteome</keyword>
<comment type="caution">
    <text evidence="1">The sequence shown here is derived from an EMBL/GenBank/DDBJ whole genome shotgun (WGS) entry which is preliminary data.</text>
</comment>
<dbReference type="RefSeq" id="WP_119088265.1">
    <property type="nucleotide sequence ID" value="NZ_QXIV01000059.1"/>
</dbReference>
<reference evidence="1 2" key="1">
    <citation type="submission" date="2018-09" db="EMBL/GenBank/DDBJ databases">
        <title>Discovery and Ecogenomic Context for Candidatus Cryosericales, a Global Caldiserica Order Active in Thawing Permafrost.</title>
        <authorList>
            <person name="Martinez M.A."/>
            <person name="Woodcroft B.J."/>
            <person name="Ignacio Espinoza J.C."/>
            <person name="Zayed A."/>
            <person name="Singleton C.M."/>
            <person name="Boyd J."/>
            <person name="Li Y.-F."/>
            <person name="Purvine S."/>
            <person name="Maughan H."/>
            <person name="Hodgkins S.B."/>
            <person name="Anderson D."/>
            <person name="Sederholm M."/>
            <person name="Temperton B."/>
            <person name="Saleska S.R."/>
            <person name="Tyson G.W."/>
            <person name="Rich V.I."/>
        </authorList>
    </citation>
    <scope>NUCLEOTIDE SEQUENCE [LARGE SCALE GENOMIC DNA]</scope>
    <source>
        <strain evidence="1 2">SMC2</strain>
    </source>
</reference>
<dbReference type="Proteomes" id="UP000265724">
    <property type="component" value="Unassembled WGS sequence"/>
</dbReference>
<accession>A0ABX9MGI8</accession>
<dbReference type="EMBL" id="QXIX01000030">
    <property type="protein sequence ID" value="RIE14396.1"/>
    <property type="molecule type" value="Genomic_DNA"/>
</dbReference>
<name>A0ABX9MGI8_9BACT</name>
<protein>
    <submittedName>
        <fullName evidence="1">Uncharacterized protein</fullName>
    </submittedName>
</protein>
<dbReference type="Gene3D" id="3.60.20.10">
    <property type="entry name" value="Glutamine Phosphoribosylpyrophosphate, subunit 1, domain 1"/>
    <property type="match status" value="1"/>
</dbReference>
<dbReference type="InterPro" id="IPR029055">
    <property type="entry name" value="Ntn_hydrolases_N"/>
</dbReference>
<organism evidence="1 2">
    <name type="scientific">Candidatus Cryosericum hinesii</name>
    <dbReference type="NCBI Taxonomy" id="2290915"/>
    <lineage>
        <taxon>Bacteria</taxon>
        <taxon>Pseudomonadati</taxon>
        <taxon>Caldisericota/Cryosericota group</taxon>
        <taxon>Candidatus Cryosericota</taxon>
        <taxon>Candidatus Cryosericia</taxon>
        <taxon>Candidatus Cryosericales</taxon>
        <taxon>Candidatus Cryosericaceae</taxon>
        <taxon>Candidatus Cryosericum</taxon>
    </lineage>
</organism>
<gene>
    <name evidence="1" type="ORF">SMC2_03355</name>
</gene>